<protein>
    <submittedName>
        <fullName evidence="3">DUF1778 domain-containing protein</fullName>
    </submittedName>
</protein>
<dbReference type="Pfam" id="PF08681">
    <property type="entry name" value="TacA1"/>
    <property type="match status" value="1"/>
</dbReference>
<evidence type="ECO:0000256" key="1">
    <source>
        <dbReference type="ARBA" id="ARBA00022649"/>
    </source>
</evidence>
<accession>A0ABR7LHG5</accession>
<evidence type="ECO:0000256" key="2">
    <source>
        <dbReference type="ARBA" id="ARBA00049988"/>
    </source>
</evidence>
<dbReference type="EMBL" id="JABVEC010000001">
    <property type="protein sequence ID" value="MBC6464220.1"/>
    <property type="molecule type" value="Genomic_DNA"/>
</dbReference>
<dbReference type="InterPro" id="IPR014795">
    <property type="entry name" value="TacA_1-like"/>
</dbReference>
<dbReference type="Proteomes" id="UP000805614">
    <property type="component" value="Unassembled WGS sequence"/>
</dbReference>
<reference evidence="3 4" key="1">
    <citation type="submission" date="2020-06" db="EMBL/GenBank/DDBJ databases">
        <title>Actinomadura xiongansis sp. nov., isolated from soil of Baiyangdian.</title>
        <authorList>
            <person name="Zhang X."/>
        </authorList>
    </citation>
    <scope>NUCLEOTIDE SEQUENCE [LARGE SCALE GENOMIC DNA]</scope>
    <source>
        <strain evidence="3 4">HBUM206468</strain>
    </source>
</reference>
<dbReference type="SUPFAM" id="SSF47598">
    <property type="entry name" value="Ribbon-helix-helix"/>
    <property type="match status" value="1"/>
</dbReference>
<dbReference type="InterPro" id="IPR010985">
    <property type="entry name" value="Ribbon_hlx_hlx"/>
</dbReference>
<organism evidence="3 4">
    <name type="scientific">Actinomadura alba</name>
    <dbReference type="NCBI Taxonomy" id="406431"/>
    <lineage>
        <taxon>Bacteria</taxon>
        <taxon>Bacillati</taxon>
        <taxon>Actinomycetota</taxon>
        <taxon>Actinomycetes</taxon>
        <taxon>Streptosporangiales</taxon>
        <taxon>Thermomonosporaceae</taxon>
        <taxon>Actinomadura</taxon>
    </lineage>
</organism>
<gene>
    <name evidence="3" type="ORF">HKK74_01705</name>
</gene>
<dbReference type="RefSeq" id="WP_187241138.1">
    <property type="nucleotide sequence ID" value="NZ_BAAAOK010000011.1"/>
</dbReference>
<keyword evidence="4" id="KW-1185">Reference proteome</keyword>
<sequence>MTASAQHHLPFSDHNGIIGIRTTADQDRVIRRAAELSGWTVSEFVLCAVLDRAEREVHAHAARVGREGEAAPSELEPMDSIMRLLGEL</sequence>
<evidence type="ECO:0000313" key="3">
    <source>
        <dbReference type="EMBL" id="MBC6464220.1"/>
    </source>
</evidence>
<proteinExistence type="inferred from homology"/>
<comment type="caution">
    <text evidence="3">The sequence shown here is derived from an EMBL/GenBank/DDBJ whole genome shotgun (WGS) entry which is preliminary data.</text>
</comment>
<keyword evidence="1" id="KW-1277">Toxin-antitoxin system</keyword>
<name>A0ABR7LHG5_9ACTN</name>
<evidence type="ECO:0000313" key="4">
    <source>
        <dbReference type="Proteomes" id="UP000805614"/>
    </source>
</evidence>
<comment type="similarity">
    <text evidence="2">Belongs to the TacA antitoxin family.</text>
</comment>
<dbReference type="Gene3D" id="1.20.5.780">
    <property type="entry name" value="Single helix bin"/>
    <property type="match status" value="1"/>
</dbReference>